<dbReference type="EMBL" id="JAQFWP010000042">
    <property type="protein sequence ID" value="MDA2806870.1"/>
    <property type="molecule type" value="Genomic_DNA"/>
</dbReference>
<evidence type="ECO:0000256" key="3">
    <source>
        <dbReference type="ARBA" id="ARBA00023163"/>
    </source>
</evidence>
<evidence type="ECO:0000256" key="4">
    <source>
        <dbReference type="SAM" id="MobiDB-lite"/>
    </source>
</evidence>
<organism evidence="6 7">
    <name type="scientific">Nocardiopsis suaedae</name>
    <dbReference type="NCBI Taxonomy" id="3018444"/>
    <lineage>
        <taxon>Bacteria</taxon>
        <taxon>Bacillati</taxon>
        <taxon>Actinomycetota</taxon>
        <taxon>Actinomycetes</taxon>
        <taxon>Streptosporangiales</taxon>
        <taxon>Nocardiopsidaceae</taxon>
        <taxon>Nocardiopsis</taxon>
    </lineage>
</organism>
<dbReference type="RefSeq" id="WP_270679504.1">
    <property type="nucleotide sequence ID" value="NZ_JAQFWP010000042.1"/>
</dbReference>
<evidence type="ECO:0000259" key="5">
    <source>
        <dbReference type="Pfam" id="PF07729"/>
    </source>
</evidence>
<reference evidence="6" key="1">
    <citation type="submission" date="2023-01" db="EMBL/GenBank/DDBJ databases">
        <title>Draft genome sequence of Nocardiopsis sp. LSu2-4 isolated from halophytes.</title>
        <authorList>
            <person name="Duangmal K."/>
            <person name="Chantavorakit T."/>
        </authorList>
    </citation>
    <scope>NUCLEOTIDE SEQUENCE</scope>
    <source>
        <strain evidence="6">LSu2-4</strain>
    </source>
</reference>
<evidence type="ECO:0000256" key="1">
    <source>
        <dbReference type="ARBA" id="ARBA00023015"/>
    </source>
</evidence>
<evidence type="ECO:0000313" key="7">
    <source>
        <dbReference type="Proteomes" id="UP001165685"/>
    </source>
</evidence>
<feature type="domain" description="GntR C-terminal" evidence="5">
    <location>
        <begin position="1"/>
        <end position="54"/>
    </location>
</feature>
<dbReference type="InterPro" id="IPR008920">
    <property type="entry name" value="TF_FadR/GntR_C"/>
</dbReference>
<dbReference type="Gene3D" id="1.20.120.530">
    <property type="entry name" value="GntR ligand-binding domain-like"/>
    <property type="match status" value="1"/>
</dbReference>
<comment type="caution">
    <text evidence="6">The sequence shown here is derived from an EMBL/GenBank/DDBJ whole genome shotgun (WGS) entry which is preliminary data.</text>
</comment>
<evidence type="ECO:0000313" key="6">
    <source>
        <dbReference type="EMBL" id="MDA2806870.1"/>
    </source>
</evidence>
<keyword evidence="3" id="KW-0804">Transcription</keyword>
<sequence>MVGRLRDQARMRGPQKLADRGELTDSAQEHEAIVEAVAARDADLTAEPARRHLAHSRGIRAGAAESRG</sequence>
<evidence type="ECO:0000256" key="2">
    <source>
        <dbReference type="ARBA" id="ARBA00023125"/>
    </source>
</evidence>
<gene>
    <name evidence="6" type="ORF">O4U47_20355</name>
</gene>
<feature type="compositionally biased region" description="Basic and acidic residues" evidence="4">
    <location>
        <begin position="17"/>
        <end position="27"/>
    </location>
</feature>
<dbReference type="Pfam" id="PF07729">
    <property type="entry name" value="FCD"/>
    <property type="match status" value="1"/>
</dbReference>
<keyword evidence="7" id="KW-1185">Reference proteome</keyword>
<feature type="region of interest" description="Disordered" evidence="4">
    <location>
        <begin position="1"/>
        <end position="27"/>
    </location>
</feature>
<keyword evidence="2" id="KW-0238">DNA-binding</keyword>
<proteinExistence type="predicted"/>
<accession>A0ABT4TR85</accession>
<dbReference type="Proteomes" id="UP001165685">
    <property type="component" value="Unassembled WGS sequence"/>
</dbReference>
<keyword evidence="1" id="KW-0805">Transcription regulation</keyword>
<protein>
    <submittedName>
        <fullName evidence="6">FCD domain-containing protein</fullName>
    </submittedName>
</protein>
<dbReference type="SUPFAM" id="SSF48008">
    <property type="entry name" value="GntR ligand-binding domain-like"/>
    <property type="match status" value="1"/>
</dbReference>
<feature type="compositionally biased region" description="Basic and acidic residues" evidence="4">
    <location>
        <begin position="1"/>
        <end position="10"/>
    </location>
</feature>
<dbReference type="InterPro" id="IPR011711">
    <property type="entry name" value="GntR_C"/>
</dbReference>
<name>A0ABT4TR85_9ACTN</name>